<proteinExistence type="predicted"/>
<dbReference type="AlphaFoldDB" id="A0A810PWD1"/>
<dbReference type="EMBL" id="AP023415">
    <property type="protein sequence ID" value="BCK78412.1"/>
    <property type="molecule type" value="Genomic_DNA"/>
</dbReference>
<evidence type="ECO:0000313" key="1">
    <source>
        <dbReference type="EMBL" id="BCK78412.1"/>
    </source>
</evidence>
<gene>
    <name evidence="1" type="ORF">MM35RIKEN_06040</name>
</gene>
<reference evidence="1" key="1">
    <citation type="submission" date="2020-09" db="EMBL/GenBank/DDBJ databases">
        <title>New species isolated from human feces.</title>
        <authorList>
            <person name="Kitahara M."/>
            <person name="Shigeno Y."/>
            <person name="Shime M."/>
            <person name="Matsumoto Y."/>
            <person name="Nakamura S."/>
            <person name="Motooka D."/>
            <person name="Fukuoka S."/>
            <person name="Nishikawa H."/>
            <person name="Benno Y."/>
        </authorList>
    </citation>
    <scope>NUCLEOTIDE SEQUENCE</scope>
    <source>
        <strain evidence="1">MM35</strain>
    </source>
</reference>
<evidence type="ECO:0000313" key="2">
    <source>
        <dbReference type="Proteomes" id="UP000681343"/>
    </source>
</evidence>
<keyword evidence="2" id="KW-1185">Reference proteome</keyword>
<accession>A0A810PWD1</accession>
<name>A0A810PWD1_9FIRM</name>
<organism evidence="1 2">
    <name type="scientific">Vescimonas fastidiosa</name>
    <dbReference type="NCBI Taxonomy" id="2714353"/>
    <lineage>
        <taxon>Bacteria</taxon>
        <taxon>Bacillati</taxon>
        <taxon>Bacillota</taxon>
        <taxon>Clostridia</taxon>
        <taxon>Eubacteriales</taxon>
        <taxon>Oscillospiraceae</taxon>
        <taxon>Vescimonas</taxon>
    </lineage>
</organism>
<protein>
    <submittedName>
        <fullName evidence="1">Uncharacterized protein</fullName>
    </submittedName>
</protein>
<sequence length="109" mass="12169">MAKYHTCGFRAPSNGMEVPTLLSWRPALVHRRTPLVVSDLCTKQIENLQCGATQPSCCERCVQSSLPCVEWVNEGAKRKRPRPGMLSDIPLKPPLQKRLRDGLTAVEIT</sequence>
<dbReference type="KEGG" id="vfa:MM35RIKEN_06040"/>
<dbReference type="Proteomes" id="UP000681343">
    <property type="component" value="Chromosome"/>
</dbReference>